<reference evidence="1 2" key="1">
    <citation type="journal article" date="2020" name="Syst. Appl. Microbiol.">
        <title>Alienimonas chondri sp. nov., a novel planctomycete isolated from the biofilm of the red alga Chondrus crispus.</title>
        <authorList>
            <person name="Vitorino I."/>
            <person name="Albuquerque L."/>
            <person name="Wiegand S."/>
            <person name="Kallscheuer N."/>
            <person name="da Costa M.S."/>
            <person name="Lobo-da-Cunha A."/>
            <person name="Jogler C."/>
            <person name="Lage O.M."/>
        </authorList>
    </citation>
    <scope>NUCLEOTIDE SEQUENCE [LARGE SCALE GENOMIC DNA]</scope>
    <source>
        <strain evidence="1 2">LzC2</strain>
    </source>
</reference>
<dbReference type="Proteomes" id="UP000609651">
    <property type="component" value="Unassembled WGS sequence"/>
</dbReference>
<evidence type="ECO:0008006" key="3">
    <source>
        <dbReference type="Google" id="ProtNLM"/>
    </source>
</evidence>
<proteinExistence type="predicted"/>
<protein>
    <recommendedName>
        <fullName evidence="3">DUF932 domain-containing protein</fullName>
    </recommendedName>
</protein>
<sequence>MKQNLTRASDELFKRRPDECFESLNALAAHCDAVREESGETWPPPSAVRPVDADGRLMLDAGSVAPLGLSDWSFSQLCAMCGVSKPTINRLTPKTAGTALLETLPRGDKPIQLLTTGNDVRSVHGTAYTRLWNAELLDVVLEFGDFRPPASRHGSEEDNDDLSTGLYCGEQDMFCFLIDPDGWVDLDCRDPETGWSRTERFAPGFFVWNSEVGRRSLGVQTFWYQHICQNHIVWDAVEVAEFSRKHTANVRNGLDEIRLRIDALVKRRDERRDAFADTMRTAMQTRFAPDATREKAVKALQKEGIPAALAKQVVPESGKAGTLFDVVDKLTRLTGKTVFAGDRAELDAKIGRLLALAV</sequence>
<evidence type="ECO:0000313" key="2">
    <source>
        <dbReference type="Proteomes" id="UP000609651"/>
    </source>
</evidence>
<keyword evidence="2" id="KW-1185">Reference proteome</keyword>
<dbReference type="EMBL" id="WTPX01000045">
    <property type="protein sequence ID" value="NNJ25658.1"/>
    <property type="molecule type" value="Genomic_DNA"/>
</dbReference>
<name>A0ABX1VEE2_9PLAN</name>
<gene>
    <name evidence="1" type="ORF">LzC2_17310</name>
</gene>
<evidence type="ECO:0000313" key="1">
    <source>
        <dbReference type="EMBL" id="NNJ25658.1"/>
    </source>
</evidence>
<comment type="caution">
    <text evidence="1">The sequence shown here is derived from an EMBL/GenBank/DDBJ whole genome shotgun (WGS) entry which is preliminary data.</text>
</comment>
<accession>A0ABX1VEE2</accession>
<organism evidence="1 2">
    <name type="scientific">Alienimonas chondri</name>
    <dbReference type="NCBI Taxonomy" id="2681879"/>
    <lineage>
        <taxon>Bacteria</taxon>
        <taxon>Pseudomonadati</taxon>
        <taxon>Planctomycetota</taxon>
        <taxon>Planctomycetia</taxon>
        <taxon>Planctomycetales</taxon>
        <taxon>Planctomycetaceae</taxon>
        <taxon>Alienimonas</taxon>
    </lineage>
</organism>